<dbReference type="Gene3D" id="3.40.800.20">
    <property type="entry name" value="Histone deacetylase domain"/>
    <property type="match status" value="1"/>
</dbReference>
<sequence length="309" mass="34268">MFPIFYSDEFLEHDTGFYHPENAGRLTAVTTALQATTWADQLEWCTPTPACLEDERLANALYAVHPQRYVEALKRLADEGGGHIDPDTAVSPRSYEVALLAVNAWLDGVDRVLQAKQPAFALTRPPGHHALAQRGMGFCIFSNAAIAALYALRQPQVERVAILDWDVHHGNGTQAIVETNPAIVYCSLHEFPHYPGTGTAQERGKFDNVRNFPMAAGSSLKDYQPLFEQEIIPYLRDFRPNLLIVSAGYDAAKADPLAHIALNPSDYGLFTQYCLQLMPQVLFGLEGGYDYKALAESVVSTIEACKEYF</sequence>
<dbReference type="CDD" id="cd09992">
    <property type="entry name" value="HDAC_classII"/>
    <property type="match status" value="1"/>
</dbReference>
<name>A0AA96WM01_9CYAN</name>
<dbReference type="SUPFAM" id="SSF52768">
    <property type="entry name" value="Arginase/deacetylase"/>
    <property type="match status" value="1"/>
</dbReference>
<organism evidence="3">
    <name type="scientific">Leptolyngbya sp. NK1-12</name>
    <dbReference type="NCBI Taxonomy" id="2547451"/>
    <lineage>
        <taxon>Bacteria</taxon>
        <taxon>Bacillati</taxon>
        <taxon>Cyanobacteriota</taxon>
        <taxon>Cyanophyceae</taxon>
        <taxon>Leptolyngbyales</taxon>
        <taxon>Leptolyngbyaceae</taxon>
        <taxon>Leptolyngbya group</taxon>
        <taxon>Leptolyngbya</taxon>
    </lineage>
</organism>
<feature type="domain" description="Histone deacetylase" evidence="2">
    <location>
        <begin position="19"/>
        <end position="304"/>
    </location>
</feature>
<gene>
    <name evidence="3" type="ORF">HJG54_13760</name>
</gene>
<dbReference type="GO" id="GO:0040029">
    <property type="term" value="P:epigenetic regulation of gene expression"/>
    <property type="evidence" value="ECO:0007669"/>
    <property type="project" value="TreeGrafter"/>
</dbReference>
<evidence type="ECO:0000259" key="2">
    <source>
        <dbReference type="Pfam" id="PF00850"/>
    </source>
</evidence>
<dbReference type="InterPro" id="IPR037138">
    <property type="entry name" value="His_deacetylse_dom_sf"/>
</dbReference>
<dbReference type="PRINTS" id="PR01270">
    <property type="entry name" value="HDASUPER"/>
</dbReference>
<dbReference type="InterPro" id="IPR023696">
    <property type="entry name" value="Ureohydrolase_dom_sf"/>
</dbReference>
<proteinExistence type="inferred from homology"/>
<dbReference type="AlphaFoldDB" id="A0AA96WM01"/>
<evidence type="ECO:0000313" key="3">
    <source>
        <dbReference type="EMBL" id="WNZ23816.1"/>
    </source>
</evidence>
<comment type="similarity">
    <text evidence="1">Belongs to the histone deacetylase family.</text>
</comment>
<dbReference type="RefSeq" id="WP_316435567.1">
    <property type="nucleotide sequence ID" value="NZ_CP053586.1"/>
</dbReference>
<dbReference type="GO" id="GO:0004407">
    <property type="term" value="F:histone deacetylase activity"/>
    <property type="evidence" value="ECO:0007669"/>
    <property type="project" value="TreeGrafter"/>
</dbReference>
<accession>A0AA96WM01</accession>
<dbReference type="PANTHER" id="PTHR10625">
    <property type="entry name" value="HISTONE DEACETYLASE HDAC1-RELATED"/>
    <property type="match status" value="1"/>
</dbReference>
<dbReference type="EMBL" id="CP053586">
    <property type="protein sequence ID" value="WNZ23816.1"/>
    <property type="molecule type" value="Genomic_DNA"/>
</dbReference>
<reference evidence="3" key="1">
    <citation type="submission" date="2020-05" db="EMBL/GenBank/DDBJ databases">
        <authorList>
            <person name="Zhu T."/>
            <person name="Keshari N."/>
            <person name="Lu X."/>
        </authorList>
    </citation>
    <scope>NUCLEOTIDE SEQUENCE</scope>
    <source>
        <strain evidence="3">NK1-12</strain>
    </source>
</reference>
<evidence type="ECO:0000256" key="1">
    <source>
        <dbReference type="ARBA" id="ARBA00005947"/>
    </source>
</evidence>
<dbReference type="Pfam" id="PF00850">
    <property type="entry name" value="Hist_deacetyl"/>
    <property type="match status" value="1"/>
</dbReference>
<dbReference type="InterPro" id="IPR023801">
    <property type="entry name" value="His_deacetylse_dom"/>
</dbReference>
<protein>
    <submittedName>
        <fullName evidence="3">Histone deacetylase</fullName>
    </submittedName>
</protein>
<dbReference type="InterPro" id="IPR000286">
    <property type="entry name" value="HDACs"/>
</dbReference>
<dbReference type="PANTHER" id="PTHR10625:SF10">
    <property type="entry name" value="HISTONE DEACETYLASE HDAC1"/>
    <property type="match status" value="1"/>
</dbReference>